<feature type="domain" description="HTH merR-type" evidence="3">
    <location>
        <begin position="1"/>
        <end position="69"/>
    </location>
</feature>
<dbReference type="EMBL" id="MTJN01000002">
    <property type="protein sequence ID" value="OOV09149.1"/>
    <property type="molecule type" value="Genomic_DNA"/>
</dbReference>
<dbReference type="STRING" id="28066.RF819_14070"/>
<evidence type="ECO:0000256" key="1">
    <source>
        <dbReference type="ARBA" id="ARBA00023125"/>
    </source>
</evidence>
<protein>
    <submittedName>
        <fullName evidence="4">Cd(II)/Pb(II)-responsive transcriptional regulator</fullName>
    </submittedName>
</protein>
<dbReference type="SUPFAM" id="SSF46955">
    <property type="entry name" value="Putative DNA-binding domain"/>
    <property type="match status" value="1"/>
</dbReference>
<evidence type="ECO:0000259" key="3">
    <source>
        <dbReference type="PROSITE" id="PS50937"/>
    </source>
</evidence>
<dbReference type="NCBIfam" id="TIGR02047">
    <property type="entry name" value="CadR-PbrR"/>
    <property type="match status" value="1"/>
</dbReference>
<dbReference type="PRINTS" id="PR00040">
    <property type="entry name" value="HTHMERR"/>
</dbReference>
<dbReference type="RefSeq" id="WP_078366956.1">
    <property type="nucleotide sequence ID" value="NZ_MTJN01000002.1"/>
</dbReference>
<dbReference type="PANTHER" id="PTHR30204">
    <property type="entry name" value="REDOX-CYCLING DRUG-SENSING TRANSCRIPTIONAL ACTIVATOR SOXR"/>
    <property type="match status" value="1"/>
</dbReference>
<sequence>MKIGELANLTGVQVETIRHYEREGLLPHTKRSEGNYRVYDESHGQRLSFIRHCRSLDMTLDEIRVLLRFRDAPTGNCGEVNALLDEHIGHVALRVKELRQLETQLKGLRETCRSAQDAEHCGILNELNVMAQKQTTSSVDMSGHVQGAHPGVRTRKPLD</sequence>
<dbReference type="OrthoDB" id="9808480at2"/>
<dbReference type="SMART" id="SM00422">
    <property type="entry name" value="HTH_MERR"/>
    <property type="match status" value="1"/>
</dbReference>
<reference evidence="4 6" key="1">
    <citation type="submission" date="2017-01" db="EMBL/GenBank/DDBJ databases">
        <title>Genome sequencing of Rhodoferax fermentans JCM 7819.</title>
        <authorList>
            <person name="Kim Y.J."/>
            <person name="Farh M.E.-A."/>
            <person name="Yang D.-C."/>
        </authorList>
    </citation>
    <scope>NUCLEOTIDE SEQUENCE [LARGE SCALE GENOMIC DNA]</scope>
    <source>
        <strain evidence="4 6">JCM 7819</strain>
    </source>
</reference>
<accession>A0A1T1AYE6</accession>
<gene>
    <name evidence="4" type="ORF">RF819_14070</name>
    <name evidence="5" type="ORF">RF819_20845</name>
</gene>
<evidence type="ECO:0000313" key="4">
    <source>
        <dbReference type="EMBL" id="OOV09149.1"/>
    </source>
</evidence>
<name>A0A1T1AYE6_RHOFE</name>
<dbReference type="Pfam" id="PF13411">
    <property type="entry name" value="MerR_1"/>
    <property type="match status" value="1"/>
</dbReference>
<keyword evidence="1" id="KW-0238">DNA-binding</keyword>
<evidence type="ECO:0000313" key="6">
    <source>
        <dbReference type="Proteomes" id="UP000190750"/>
    </source>
</evidence>
<evidence type="ECO:0000313" key="5">
    <source>
        <dbReference type="EMBL" id="OOV09342.1"/>
    </source>
</evidence>
<dbReference type="InterPro" id="IPR011791">
    <property type="entry name" value="CadR-PbrR"/>
</dbReference>
<dbReference type="AlphaFoldDB" id="A0A1T1AYE6"/>
<dbReference type="PROSITE" id="PS50937">
    <property type="entry name" value="HTH_MERR_2"/>
    <property type="match status" value="1"/>
</dbReference>
<dbReference type="GO" id="GO:0003700">
    <property type="term" value="F:DNA-binding transcription factor activity"/>
    <property type="evidence" value="ECO:0007669"/>
    <property type="project" value="InterPro"/>
</dbReference>
<keyword evidence="6" id="KW-1185">Reference proteome</keyword>
<dbReference type="EMBL" id="MTJN01000002">
    <property type="protein sequence ID" value="OOV09342.1"/>
    <property type="molecule type" value="Genomic_DNA"/>
</dbReference>
<dbReference type="GO" id="GO:0003677">
    <property type="term" value="F:DNA binding"/>
    <property type="evidence" value="ECO:0007669"/>
    <property type="project" value="UniProtKB-KW"/>
</dbReference>
<dbReference type="CDD" id="cd04784">
    <property type="entry name" value="HTH_CadR-PbrR"/>
    <property type="match status" value="1"/>
</dbReference>
<dbReference type="InterPro" id="IPR047057">
    <property type="entry name" value="MerR_fam"/>
</dbReference>
<dbReference type="InterPro" id="IPR000551">
    <property type="entry name" value="MerR-type_HTH_dom"/>
</dbReference>
<dbReference type="Gene3D" id="1.10.1660.10">
    <property type="match status" value="1"/>
</dbReference>
<dbReference type="Proteomes" id="UP000190750">
    <property type="component" value="Unassembled WGS sequence"/>
</dbReference>
<dbReference type="GO" id="GO:0045893">
    <property type="term" value="P:positive regulation of DNA-templated transcription"/>
    <property type="evidence" value="ECO:0007669"/>
    <property type="project" value="InterPro"/>
</dbReference>
<dbReference type="PANTHER" id="PTHR30204:SF92">
    <property type="entry name" value="HTH-TYPE TRANSCRIPTIONAL REGULATOR ZNTR"/>
    <property type="match status" value="1"/>
</dbReference>
<organism evidence="4 6">
    <name type="scientific">Rhodoferax fermentans</name>
    <dbReference type="NCBI Taxonomy" id="28066"/>
    <lineage>
        <taxon>Bacteria</taxon>
        <taxon>Pseudomonadati</taxon>
        <taxon>Pseudomonadota</taxon>
        <taxon>Betaproteobacteria</taxon>
        <taxon>Burkholderiales</taxon>
        <taxon>Comamonadaceae</taxon>
        <taxon>Rhodoferax</taxon>
    </lineage>
</organism>
<feature type="region of interest" description="Disordered" evidence="2">
    <location>
        <begin position="135"/>
        <end position="159"/>
    </location>
</feature>
<dbReference type="InterPro" id="IPR009061">
    <property type="entry name" value="DNA-bd_dom_put_sf"/>
</dbReference>
<dbReference type="GO" id="GO:0046872">
    <property type="term" value="F:metal ion binding"/>
    <property type="evidence" value="ECO:0007669"/>
    <property type="project" value="InterPro"/>
</dbReference>
<comment type="caution">
    <text evidence="4">The sequence shown here is derived from an EMBL/GenBank/DDBJ whole genome shotgun (WGS) entry which is preliminary data.</text>
</comment>
<proteinExistence type="predicted"/>
<evidence type="ECO:0000256" key="2">
    <source>
        <dbReference type="SAM" id="MobiDB-lite"/>
    </source>
</evidence>